<protein>
    <recommendedName>
        <fullName evidence="1">GWxTD domain-containing protein</fullName>
    </recommendedName>
</protein>
<proteinExistence type="predicted"/>
<dbReference type="EMBL" id="BAABEY010000012">
    <property type="protein sequence ID" value="GAA4435409.1"/>
    <property type="molecule type" value="Genomic_DNA"/>
</dbReference>
<dbReference type="Proteomes" id="UP001501508">
    <property type="component" value="Unassembled WGS sequence"/>
</dbReference>
<evidence type="ECO:0000259" key="1">
    <source>
        <dbReference type="Pfam" id="PF20094"/>
    </source>
</evidence>
<dbReference type="Pfam" id="PF20094">
    <property type="entry name" value="GWxTD_dom"/>
    <property type="match status" value="1"/>
</dbReference>
<accession>A0ABP8LU17</accession>
<evidence type="ECO:0000313" key="2">
    <source>
        <dbReference type="EMBL" id="GAA4435409.1"/>
    </source>
</evidence>
<feature type="domain" description="GWxTD" evidence="1">
    <location>
        <begin position="255"/>
        <end position="427"/>
    </location>
</feature>
<sequence length="431" mass="48854">MKKYFWGLFGIFIAAGMAGCSSSRKADQAMKGINKQGEMGTAARGAESEEFSPPVIESKFLDKDADNTRVYLFVTVYKGKNPLTVEEFTGKFNLNYVVYSDYGSRDRLGYGNVPLDGNSVTRAGDHILVQFDIKKPSGKEAGVVLSEISEAGTLKKSLNDLPVRFSNLRTGDQYGVFDVATGNLLNRNFVREQERVVIKSLSGQTVPLMASYYRHTFDPASSPMNTSAKGTPRTLKVDSAFSTVPGEELALNRKGLYYFVADTAKHDGIGLLVTNDRFPKMTYPEQLTGPIQYMSTNAEIKNMQNTENAKKALDRYWLSLVNGNQDLARSMIRSYYERVEEANRLFTTYKEGWKTDKGMIFIVLGNPDKVQRSKDREVWVYNQRGSANNINFTFNKRTNQFVDNHYELVRYVEYQPIWYPMVEAWRTGNIR</sequence>
<name>A0ABP8LU17_9BACT</name>
<evidence type="ECO:0000313" key="3">
    <source>
        <dbReference type="Proteomes" id="UP001501508"/>
    </source>
</evidence>
<dbReference type="RefSeq" id="WP_345027251.1">
    <property type="nucleotide sequence ID" value="NZ_BAABEY010000012.1"/>
</dbReference>
<organism evidence="2 3">
    <name type="scientific">Ravibacter arvi</name>
    <dbReference type="NCBI Taxonomy" id="2051041"/>
    <lineage>
        <taxon>Bacteria</taxon>
        <taxon>Pseudomonadati</taxon>
        <taxon>Bacteroidota</taxon>
        <taxon>Cytophagia</taxon>
        <taxon>Cytophagales</taxon>
        <taxon>Spirosomataceae</taxon>
        <taxon>Ravibacter</taxon>
    </lineage>
</organism>
<comment type="caution">
    <text evidence="2">The sequence shown here is derived from an EMBL/GenBank/DDBJ whole genome shotgun (WGS) entry which is preliminary data.</text>
</comment>
<dbReference type="InterPro" id="IPR030959">
    <property type="entry name" value="GWxTD_dom"/>
</dbReference>
<gene>
    <name evidence="2" type="ORF">GCM10023091_11790</name>
</gene>
<reference evidence="3" key="1">
    <citation type="journal article" date="2019" name="Int. J. Syst. Evol. Microbiol.">
        <title>The Global Catalogue of Microorganisms (GCM) 10K type strain sequencing project: providing services to taxonomists for standard genome sequencing and annotation.</title>
        <authorList>
            <consortium name="The Broad Institute Genomics Platform"/>
            <consortium name="The Broad Institute Genome Sequencing Center for Infectious Disease"/>
            <person name="Wu L."/>
            <person name="Ma J."/>
        </authorList>
    </citation>
    <scope>NUCLEOTIDE SEQUENCE [LARGE SCALE GENOMIC DNA]</scope>
    <source>
        <strain evidence="3">JCM 31920</strain>
    </source>
</reference>
<keyword evidence="3" id="KW-1185">Reference proteome</keyword>
<dbReference type="PROSITE" id="PS51257">
    <property type="entry name" value="PROKAR_LIPOPROTEIN"/>
    <property type="match status" value="1"/>
</dbReference>
<dbReference type="NCBIfam" id="TIGR04514">
    <property type="entry name" value="GWxTD_dom"/>
    <property type="match status" value="1"/>
</dbReference>